<keyword evidence="3" id="KW-1185">Reference proteome</keyword>
<name>A0A2T7UVW1_9RHOB</name>
<proteinExistence type="predicted"/>
<evidence type="ECO:0000313" key="2">
    <source>
        <dbReference type="EMBL" id="PVE48925.1"/>
    </source>
</evidence>
<dbReference type="InterPro" id="IPR002878">
    <property type="entry name" value="ChsH2_C"/>
</dbReference>
<dbReference type="RefSeq" id="WP_107754592.1">
    <property type="nucleotide sequence ID" value="NZ_QBKF01000014.1"/>
</dbReference>
<comment type="caution">
    <text evidence="2">The sequence shown here is derived from an EMBL/GenBank/DDBJ whole genome shotgun (WGS) entry which is preliminary data.</text>
</comment>
<dbReference type="EMBL" id="QDDR01000001">
    <property type="protein sequence ID" value="PVE48925.1"/>
    <property type="molecule type" value="Genomic_DNA"/>
</dbReference>
<dbReference type="Proteomes" id="UP000244810">
    <property type="component" value="Unassembled WGS sequence"/>
</dbReference>
<dbReference type="InterPro" id="IPR016039">
    <property type="entry name" value="Thiolase-like"/>
</dbReference>
<sequence length="464" mass="48477">MANIIRIGSCLPRLRLERRAMAQAMGWLVPGAGAGRGTRTLAFWDEDSVTLAVAAAQEALGGDSADSLTFATTTPPFAEPQNAALIRAALRLPALCRTQDATGTPRATLLALQAALEGGEPALIAAADRPVAQAGSTAESRMGDGGAAVLTGPGAGLFAYLGGASLSAPFLHRTRASGAETALDWEERWQREAGYQAQVPPAIAAALDRAGVAAGAVDHLILPCPIPGTAAAIARLSGLTKATLAGDLAETTGDTGAAHPLLMLAAAMPRIAPGQIVVLAQFGQGATALVLKAGAGVVDHPGLPALDHGIPESNYLKLLAFQERLDWDRGLRGRFIVQEAQSTAYRNAEALLGFVARREAETGLIRFPPRLDLPGEDWPLADRGGTVATATADRLAHSRHPPNCYGLVDLRGGGRLMMDFTDPGAADLAPGDPVRFVFRVKDIDETSGYRRYFWKAVRDTGRGL</sequence>
<dbReference type="SUPFAM" id="SSF53901">
    <property type="entry name" value="Thiolase-like"/>
    <property type="match status" value="2"/>
</dbReference>
<dbReference type="Pfam" id="PF01796">
    <property type="entry name" value="OB_ChsH2_C"/>
    <property type="match status" value="1"/>
</dbReference>
<reference evidence="2 3" key="1">
    <citation type="journal article" date="2011" name="Syst. Appl. Microbiol.">
        <title>Defluviimonas denitrificans gen. nov., sp. nov., and Pararhodobacter aggregans gen. nov., sp. nov., non-phototrophic Rhodobacteraceae from the biofilter of a marine aquaculture.</title>
        <authorList>
            <person name="Foesel B.U."/>
            <person name="Drake H.L."/>
            <person name="Schramm A."/>
        </authorList>
    </citation>
    <scope>NUCLEOTIDE SEQUENCE [LARGE SCALE GENOMIC DNA]</scope>
    <source>
        <strain evidence="2 3">D1-19</strain>
    </source>
</reference>
<protein>
    <recommendedName>
        <fullName evidence="1">ChsH2 C-terminal OB-fold domain-containing protein</fullName>
    </recommendedName>
</protein>
<organism evidence="2 3">
    <name type="scientific">Pararhodobacter aggregans</name>
    <dbReference type="NCBI Taxonomy" id="404875"/>
    <lineage>
        <taxon>Bacteria</taxon>
        <taxon>Pseudomonadati</taxon>
        <taxon>Pseudomonadota</taxon>
        <taxon>Alphaproteobacteria</taxon>
        <taxon>Rhodobacterales</taxon>
        <taxon>Paracoccaceae</taxon>
        <taxon>Pararhodobacter</taxon>
    </lineage>
</organism>
<feature type="domain" description="ChsH2 C-terminal OB-fold" evidence="1">
    <location>
        <begin position="380"/>
        <end position="439"/>
    </location>
</feature>
<dbReference type="AlphaFoldDB" id="A0A2T7UVW1"/>
<gene>
    <name evidence="2" type="ORF">DDE23_00520</name>
</gene>
<evidence type="ECO:0000313" key="3">
    <source>
        <dbReference type="Proteomes" id="UP000244810"/>
    </source>
</evidence>
<accession>A0A2T7UVW1</accession>
<evidence type="ECO:0000259" key="1">
    <source>
        <dbReference type="Pfam" id="PF01796"/>
    </source>
</evidence>
<dbReference type="GO" id="GO:0016746">
    <property type="term" value="F:acyltransferase activity"/>
    <property type="evidence" value="ECO:0007669"/>
    <property type="project" value="InterPro"/>
</dbReference>
<dbReference type="Gene3D" id="3.40.47.10">
    <property type="match status" value="2"/>
</dbReference>